<feature type="region of interest" description="Disordered" evidence="1">
    <location>
        <begin position="71"/>
        <end position="100"/>
    </location>
</feature>
<name>A0AAW0F0T4_9TRYP</name>
<dbReference type="InterPro" id="IPR036310">
    <property type="entry name" value="Smp-1-like_sf"/>
</dbReference>
<feature type="compositionally biased region" description="Low complexity" evidence="1">
    <location>
        <begin position="84"/>
        <end position="94"/>
    </location>
</feature>
<dbReference type="InterPro" id="IPR013780">
    <property type="entry name" value="Glyco_hydro_b"/>
</dbReference>
<sequence length="199" mass="20864">MGCGSSAQKADAGTASGDALTKACDVGKRFASVDPDVLGPHADVATAKLVFTYGKTANIFLIVTPPFQQHQQQQQAYPTDGGDDAAAAGAATTTEEQKAAPAVPEIRWTMFNDSKSDATVEATFFRAEAVRVARAPDAADDAASPVKIERFEGGRVKAELAIPAGATVAFVEGPIKGYMWKCAVYNVKTKSFEPAFSVD</sequence>
<dbReference type="Gene3D" id="2.60.40.1180">
    <property type="entry name" value="Golgi alpha-mannosidase II"/>
    <property type="match status" value="1"/>
</dbReference>
<reference evidence="2 3" key="1">
    <citation type="journal article" date="2021" name="MBio">
        <title>A New Model Trypanosomatid, Novymonas esmeraldas: Genomic Perception of Its 'Candidatus Pandoraea novymonadis' Endosymbiont.</title>
        <authorList>
            <person name="Zakharova A."/>
            <person name="Saura A."/>
            <person name="Butenko A."/>
            <person name="Podesvova L."/>
            <person name="Warmusova S."/>
            <person name="Kostygov A.Y."/>
            <person name="Nenarokova A."/>
            <person name="Lukes J."/>
            <person name="Opperdoes F.R."/>
            <person name="Yurchenko V."/>
        </authorList>
    </citation>
    <scope>NUCLEOTIDE SEQUENCE [LARGE SCALE GENOMIC DNA]</scope>
    <source>
        <strain evidence="2 3">E262AT.01</strain>
    </source>
</reference>
<gene>
    <name evidence="2" type="ORF">NESM_000847900</name>
</gene>
<dbReference type="Proteomes" id="UP001430356">
    <property type="component" value="Unassembled WGS sequence"/>
</dbReference>
<evidence type="ECO:0000313" key="2">
    <source>
        <dbReference type="EMBL" id="KAK7198822.1"/>
    </source>
</evidence>
<organism evidence="2 3">
    <name type="scientific">Novymonas esmeraldas</name>
    <dbReference type="NCBI Taxonomy" id="1808958"/>
    <lineage>
        <taxon>Eukaryota</taxon>
        <taxon>Discoba</taxon>
        <taxon>Euglenozoa</taxon>
        <taxon>Kinetoplastea</taxon>
        <taxon>Metakinetoplastina</taxon>
        <taxon>Trypanosomatida</taxon>
        <taxon>Trypanosomatidae</taxon>
        <taxon>Novymonas</taxon>
    </lineage>
</organism>
<keyword evidence="3" id="KW-1185">Reference proteome</keyword>
<dbReference type="AlphaFoldDB" id="A0AAW0F0T4"/>
<evidence type="ECO:0008006" key="4">
    <source>
        <dbReference type="Google" id="ProtNLM"/>
    </source>
</evidence>
<dbReference type="EMBL" id="JAECZO010000179">
    <property type="protein sequence ID" value="KAK7198822.1"/>
    <property type="molecule type" value="Genomic_DNA"/>
</dbReference>
<evidence type="ECO:0000256" key="1">
    <source>
        <dbReference type="SAM" id="MobiDB-lite"/>
    </source>
</evidence>
<accession>A0AAW0F0T4</accession>
<comment type="caution">
    <text evidence="2">The sequence shown here is derived from an EMBL/GenBank/DDBJ whole genome shotgun (WGS) entry which is preliminary data.</text>
</comment>
<protein>
    <recommendedName>
        <fullName evidence="4">DUF1935 domain-containing protein</fullName>
    </recommendedName>
</protein>
<evidence type="ECO:0000313" key="3">
    <source>
        <dbReference type="Proteomes" id="UP001430356"/>
    </source>
</evidence>
<proteinExistence type="predicted"/>
<dbReference type="SUPFAM" id="SSF101601">
    <property type="entry name" value="Smp-1-like"/>
    <property type="match status" value="1"/>
</dbReference>